<accession>A0AAN9XWL8</accession>
<dbReference type="Proteomes" id="UP001367676">
    <property type="component" value="Unassembled WGS sequence"/>
</dbReference>
<organism evidence="1 2">
    <name type="scientific">Parthenolecanium corni</name>
    <dbReference type="NCBI Taxonomy" id="536013"/>
    <lineage>
        <taxon>Eukaryota</taxon>
        <taxon>Metazoa</taxon>
        <taxon>Ecdysozoa</taxon>
        <taxon>Arthropoda</taxon>
        <taxon>Hexapoda</taxon>
        <taxon>Insecta</taxon>
        <taxon>Pterygota</taxon>
        <taxon>Neoptera</taxon>
        <taxon>Paraneoptera</taxon>
        <taxon>Hemiptera</taxon>
        <taxon>Sternorrhyncha</taxon>
        <taxon>Coccoidea</taxon>
        <taxon>Coccidae</taxon>
        <taxon>Parthenolecanium</taxon>
    </lineage>
</organism>
<gene>
    <name evidence="1" type="ORF">V9T40_014673</name>
</gene>
<protein>
    <submittedName>
        <fullName evidence="1">Uncharacterized protein</fullName>
    </submittedName>
</protein>
<evidence type="ECO:0000313" key="2">
    <source>
        <dbReference type="Proteomes" id="UP001367676"/>
    </source>
</evidence>
<reference evidence="1 2" key="1">
    <citation type="submission" date="2024-03" db="EMBL/GenBank/DDBJ databases">
        <title>Adaptation during the transition from Ophiocordyceps entomopathogen to insect associate is accompanied by gene loss and intensified selection.</title>
        <authorList>
            <person name="Ward C.M."/>
            <person name="Onetto C.A."/>
            <person name="Borneman A.R."/>
        </authorList>
    </citation>
    <scope>NUCLEOTIDE SEQUENCE [LARGE SCALE GENOMIC DNA]</scope>
    <source>
        <strain evidence="1">AWRI1</strain>
        <tissue evidence="1">Single Adult Female</tissue>
    </source>
</reference>
<dbReference type="EMBL" id="JBBCAQ010000041">
    <property type="protein sequence ID" value="KAK7571069.1"/>
    <property type="molecule type" value="Genomic_DNA"/>
</dbReference>
<keyword evidence="2" id="KW-1185">Reference proteome</keyword>
<dbReference type="AlphaFoldDB" id="A0AAN9XWL8"/>
<proteinExistence type="predicted"/>
<sequence>MLDLESESNGVMPRIIRFDLTTMCLRSQYAETVSYVDIDFDKNNVVSIQYRSVVFSLVNQMFERFYKGLSTTVDAGRGFVVDEIVQSFNLFSLVQVPSTLILDSTSAASLEATLFFAQ</sequence>
<name>A0AAN9XWL8_9HEMI</name>
<evidence type="ECO:0000313" key="1">
    <source>
        <dbReference type="EMBL" id="KAK7571069.1"/>
    </source>
</evidence>
<comment type="caution">
    <text evidence="1">The sequence shown here is derived from an EMBL/GenBank/DDBJ whole genome shotgun (WGS) entry which is preliminary data.</text>
</comment>